<reference evidence="2" key="1">
    <citation type="submission" date="2012-09" db="EMBL/GenBank/DDBJ databases">
        <title>Metagenomic Characterization of a Microbial Community in Wastewater Detects High Levels of Antibiotic Resistance.</title>
        <authorList>
            <person name="Abrams M."/>
            <person name="Caldwell A."/>
            <person name="Vandaei E."/>
            <person name="Lee W."/>
            <person name="Perrott J."/>
            <person name="Khan S.Y."/>
            <person name="Ta J."/>
            <person name="Romero D."/>
            <person name="Nguyen V."/>
            <person name="Pourmand N."/>
            <person name="Ouverney C.C."/>
        </authorList>
    </citation>
    <scope>NUCLEOTIDE SEQUENCE</scope>
</reference>
<feature type="compositionally biased region" description="Low complexity" evidence="1">
    <location>
        <begin position="148"/>
        <end position="169"/>
    </location>
</feature>
<dbReference type="EMBL" id="JX649887">
    <property type="protein sequence ID" value="AGC71920.1"/>
    <property type="molecule type" value="Genomic_DNA"/>
</dbReference>
<proteinExistence type="predicted"/>
<accession>L7W0D2</accession>
<dbReference type="AlphaFoldDB" id="L7W0D2"/>
<sequence length="169" mass="17586">MPREPQTKIIDGYTVQVQALPVFKGQRLFVRLLKTVGGSIGPALAALASSGSKGLGDMDLSQHLPTMFSALSPEETEAITRELLTGAIIDPFGNPQNLLAVCDVVFQGSVLTLLKCALFAAEVNFGDFRGIVVGMLDDARRKAQSKANPSLGSNGSPTSGPSGGSSTPI</sequence>
<feature type="region of interest" description="Disordered" evidence="1">
    <location>
        <begin position="143"/>
        <end position="169"/>
    </location>
</feature>
<dbReference type="InterPro" id="IPR049156">
    <property type="entry name" value="Phage_chap_TAC_15-like"/>
</dbReference>
<protein>
    <submittedName>
        <fullName evidence="2">Uncharacterized protein</fullName>
    </submittedName>
</protein>
<evidence type="ECO:0000256" key="1">
    <source>
        <dbReference type="SAM" id="MobiDB-lite"/>
    </source>
</evidence>
<organism evidence="2">
    <name type="scientific">uncultured bacterium A1Q1_fos_25</name>
    <dbReference type="NCBI Taxonomy" id="1256569"/>
    <lineage>
        <taxon>Bacteria</taxon>
        <taxon>environmental samples</taxon>
    </lineage>
</organism>
<dbReference type="Pfam" id="PF21822">
    <property type="entry name" value="Phage_TAC_15"/>
    <property type="match status" value="1"/>
</dbReference>
<name>L7W0D2_9BACT</name>
<evidence type="ECO:0000313" key="2">
    <source>
        <dbReference type="EMBL" id="AGC71920.1"/>
    </source>
</evidence>